<organism evidence="2 3">
    <name type="scientific">Flavobacterium lacus</name>
    <dbReference type="NCBI Taxonomy" id="1353778"/>
    <lineage>
        <taxon>Bacteria</taxon>
        <taxon>Pseudomonadati</taxon>
        <taxon>Bacteroidota</taxon>
        <taxon>Flavobacteriia</taxon>
        <taxon>Flavobacteriales</taxon>
        <taxon>Flavobacteriaceae</taxon>
        <taxon>Flavobacterium</taxon>
    </lineage>
</organism>
<keyword evidence="3" id="KW-1185">Reference proteome</keyword>
<name>A0A328WVW6_9FLAO</name>
<dbReference type="NCBIfam" id="TIGR04131">
    <property type="entry name" value="Bac_Flav_CTERM"/>
    <property type="match status" value="1"/>
</dbReference>
<keyword evidence="1" id="KW-0732">Signal</keyword>
<feature type="signal peptide" evidence="1">
    <location>
        <begin position="1"/>
        <end position="21"/>
    </location>
</feature>
<feature type="chain" id="PRO_5016238656" evidence="1">
    <location>
        <begin position="22"/>
        <end position="1100"/>
    </location>
</feature>
<dbReference type="EMBL" id="QLSV01000005">
    <property type="protein sequence ID" value="RAR48627.1"/>
    <property type="molecule type" value="Genomic_DNA"/>
</dbReference>
<evidence type="ECO:0000256" key="1">
    <source>
        <dbReference type="SAM" id="SignalP"/>
    </source>
</evidence>
<dbReference type="RefSeq" id="WP_112085809.1">
    <property type="nucleotide sequence ID" value="NZ_QLSV01000005.1"/>
</dbReference>
<dbReference type="Proteomes" id="UP000249518">
    <property type="component" value="Unassembled WGS sequence"/>
</dbReference>
<reference evidence="2 3" key="1">
    <citation type="submission" date="2018-06" db="EMBL/GenBank/DDBJ databases">
        <title>Genomic Encyclopedia of Type Strains, Phase III (KMG-III): the genomes of soil and plant-associated and newly described type strains.</title>
        <authorList>
            <person name="Whitman W."/>
        </authorList>
    </citation>
    <scope>NUCLEOTIDE SEQUENCE [LARGE SCALE GENOMIC DNA]</scope>
    <source>
        <strain evidence="2 3">CGMCC 1.12504</strain>
    </source>
</reference>
<proteinExistence type="predicted"/>
<sequence length="1100" mass="120859">MSIFRILFLLTWLMFAQFSCAFELNLSITNESCPGNGSIEFVISNPDATGTISFVVFKLPDTSIPYATPTLSSINGLVAGDYLVIATETIGNQTTTQQGTVTITNTFTPLSYSVNYLNQSCSNLSNVVVNINSGIATSFEITAGPVLFSPQMSNIFSNLPEGTYTIRVFDVCGIAIVTTFTVSYSPLGLTIGNPILNNTVPPSCDNTMISNSIYPNDGAVIAYPLLINYTVFAPDGSPNFTSNETIVSGNPLETSISTTFPNFTFTNFSYSLEITDNCGITTSQNFTANLASSVSVTLNRQPCDSNYFTINTANLIPPFQLNFDTIPSGFTPENFNADYPGPINSSAIVFGGQENLVPLGDYNFTILDSCGREQSVAFSIVQNTIVPSITTGNNGCYVNDGFIKIAIPINEIVGATVVVAPPAFPFPLPHNVTNQLVDGVIQLNPVPIGFYEITILDECNTSFEIEAIEVPIFENQGLTYNERVGCALGTTSIRIDSNNASITNILITAAPSSFGQNIPFNASNFITANDGVFFMNNLPPGDYSFEVDDECGFSNSLTVTLNEYIINNATFNPIFNCGSFDINLNFLSNGVNGQSFWLQKLIDPLTNSWGHPETNVIYPQNSSPNGTNSIVLTNNSMNFNFVFNGEFRVTRKFNAYQNGNDITNQADETKVCLEIFNPTFVFNEALEIIDINRSPCSDNGVLDVVVNAMGQAPIQYKLILRNGEIINLDNGNSPLFFNLPLGLYTLQIEDACGNIKTQVFDVDTLKSIINSLEPTDMVICVPSITNNERFNLTNQISTMIHPDDLEQYTVTFYTSLNNAQQNINPISNPSNFNPISNPQTIYTRIILDLLPSCYEVKSFTVFVGEIPFINLSSDYLVCDELPFTVTINNPLPNTHYVWSDGTVGESFTVSTYGTSAVNVTAATTFNNSNLICDNTKIITISISEPPVINSITTVDWTENQNVITVNSNNSGFHTYSIDGTNYQTANTFTNLLPGIYTVYVQDSIGCGTITEVVWLLYYPKFFTPNGDGYNDKWLITDSRLEDNFIVHIFDRYGKLITVFNSKSDGWDGTFNGQPLFSADYWFMIYRNDGRTHKGHFSLKR</sequence>
<evidence type="ECO:0000313" key="2">
    <source>
        <dbReference type="EMBL" id="RAR48627.1"/>
    </source>
</evidence>
<accession>A0A328WVW6</accession>
<dbReference type="Pfam" id="PF13585">
    <property type="entry name" value="CHU_C"/>
    <property type="match status" value="1"/>
</dbReference>
<protein>
    <submittedName>
        <fullName evidence="2">Gliding motility-associated-like protein</fullName>
    </submittedName>
</protein>
<evidence type="ECO:0000313" key="3">
    <source>
        <dbReference type="Proteomes" id="UP000249518"/>
    </source>
</evidence>
<gene>
    <name evidence="2" type="ORF">B0I10_105244</name>
</gene>
<comment type="caution">
    <text evidence="2">The sequence shown here is derived from an EMBL/GenBank/DDBJ whole genome shotgun (WGS) entry which is preliminary data.</text>
</comment>
<dbReference type="AlphaFoldDB" id="A0A328WVW6"/>
<dbReference type="InterPro" id="IPR026341">
    <property type="entry name" value="T9SS_type_B"/>
</dbReference>
<dbReference type="OrthoDB" id="601690at2"/>